<reference evidence="3 4" key="1">
    <citation type="submission" date="2021-09" db="EMBL/GenBank/DDBJ databases">
        <title>Whole genome sequence of Nocardioides sp. GBK3QG-3.</title>
        <authorList>
            <person name="Tuo L."/>
        </authorList>
    </citation>
    <scope>NUCLEOTIDE SEQUENCE [LARGE SCALE GENOMIC DNA]</scope>
    <source>
        <strain evidence="3 4">GBK3QG-3</strain>
    </source>
</reference>
<dbReference type="RefSeq" id="WP_224124921.1">
    <property type="nucleotide sequence ID" value="NZ_JAIQZJ010000015.1"/>
</dbReference>
<feature type="compositionally biased region" description="Low complexity" evidence="1">
    <location>
        <begin position="281"/>
        <end position="297"/>
    </location>
</feature>
<evidence type="ECO:0000256" key="1">
    <source>
        <dbReference type="SAM" id="MobiDB-lite"/>
    </source>
</evidence>
<organism evidence="3 4">
    <name type="scientific">Nocardioides mangrovi</name>
    <dbReference type="NCBI Taxonomy" id="2874580"/>
    <lineage>
        <taxon>Bacteria</taxon>
        <taxon>Bacillati</taxon>
        <taxon>Actinomycetota</taxon>
        <taxon>Actinomycetes</taxon>
        <taxon>Propionibacteriales</taxon>
        <taxon>Nocardioidaceae</taxon>
        <taxon>Nocardioides</taxon>
    </lineage>
</organism>
<protein>
    <submittedName>
        <fullName evidence="3">Uncharacterized protein</fullName>
    </submittedName>
</protein>
<feature type="signal peptide" evidence="2">
    <location>
        <begin position="1"/>
        <end position="26"/>
    </location>
</feature>
<feature type="chain" id="PRO_5047173810" evidence="2">
    <location>
        <begin position="27"/>
        <end position="360"/>
    </location>
</feature>
<evidence type="ECO:0000313" key="4">
    <source>
        <dbReference type="Proteomes" id="UP000780875"/>
    </source>
</evidence>
<evidence type="ECO:0000313" key="3">
    <source>
        <dbReference type="EMBL" id="MBZ5740560.1"/>
    </source>
</evidence>
<dbReference type="EMBL" id="JAIQZJ010000015">
    <property type="protein sequence ID" value="MBZ5740560.1"/>
    <property type="molecule type" value="Genomic_DNA"/>
</dbReference>
<evidence type="ECO:0000256" key="2">
    <source>
        <dbReference type="SAM" id="SignalP"/>
    </source>
</evidence>
<dbReference type="InterPro" id="IPR015915">
    <property type="entry name" value="Kelch-typ_b-propeller"/>
</dbReference>
<comment type="caution">
    <text evidence="3">The sequence shown here is derived from an EMBL/GenBank/DDBJ whole genome shotgun (WGS) entry which is preliminary data.</text>
</comment>
<keyword evidence="4" id="KW-1185">Reference proteome</keyword>
<accession>A0ABS7UHS2</accession>
<proteinExistence type="predicted"/>
<gene>
    <name evidence="3" type="ORF">K8U61_20485</name>
</gene>
<name>A0ABS7UHS2_9ACTN</name>
<dbReference type="SUPFAM" id="SSF117281">
    <property type="entry name" value="Kelch motif"/>
    <property type="match status" value="1"/>
</dbReference>
<sequence>MKIIAAFAVPVLAVGLGAVVASPASAHTPEFSASCDGVHVGATAYDAGMTNRWSVTIDGVTQTGTFGASFSEDFDVPQDGSTTTWSAYVEAQDGSYHGEDSGIVGPCGTPADVCSDLPGAQPPGTACTPPPDVVRDDSSSLAGCKVAFGGTSYGAGALTYDTEYTDTYVFDAATNAWNLVTDTTPTIANVVFTPWTVAQQVAHDCVDRSTRPGTKVTRHRSSHVVCADNEIVTTTVTTRTPYTYDAATNTWVPGKPVKHTTTTTKPARPGQCTGVSATHEVSTGASSTSGSLAGSAVTSAGSALPTAVDAGLAGVTPVSSATAGASATAGVSTQDGRVPALLLVMTGLAVAAGAFRLRRS</sequence>
<feature type="region of interest" description="Disordered" evidence="1">
    <location>
        <begin position="253"/>
        <end position="297"/>
    </location>
</feature>
<keyword evidence="2" id="KW-0732">Signal</keyword>
<dbReference type="Proteomes" id="UP000780875">
    <property type="component" value="Unassembled WGS sequence"/>
</dbReference>